<protein>
    <submittedName>
        <fullName evidence="1">Uncharacterized protein</fullName>
    </submittedName>
</protein>
<dbReference type="EMBL" id="LAVV01008812">
    <property type="protein sequence ID" value="KNZ51867.1"/>
    <property type="molecule type" value="Genomic_DNA"/>
</dbReference>
<evidence type="ECO:0000313" key="2">
    <source>
        <dbReference type="Proteomes" id="UP000037035"/>
    </source>
</evidence>
<sequence length="132" mass="14859">MSRRPASLSGVSFQRSIFNLKHQLTTKETANHKDCFKKIQTTLGADDYWTAALEISCQLSEPNPRDNQGPHLSCVLFFDWEGVGGLLRLHLRIQTRSKLTGLESSCGFIGLGWCRQSSKREDKCQGQTCEKP</sequence>
<dbReference type="Proteomes" id="UP000037035">
    <property type="component" value="Unassembled WGS sequence"/>
</dbReference>
<proteinExistence type="predicted"/>
<name>A0A0L6UUG4_9BASI</name>
<gene>
    <name evidence="1" type="ORF">VP01_377g5</name>
</gene>
<keyword evidence="2" id="KW-1185">Reference proteome</keyword>
<dbReference type="VEuPathDB" id="FungiDB:VP01_377g5"/>
<reference evidence="1 2" key="1">
    <citation type="submission" date="2015-08" db="EMBL/GenBank/DDBJ databases">
        <title>Next Generation Sequencing and Analysis of the Genome of Puccinia sorghi L Schw, the Causal Agent of Maize Common Rust.</title>
        <authorList>
            <person name="Rochi L."/>
            <person name="Burguener G."/>
            <person name="Darino M."/>
            <person name="Turjanski A."/>
            <person name="Kreff E."/>
            <person name="Dieguez M.J."/>
            <person name="Sacco F."/>
        </authorList>
    </citation>
    <scope>NUCLEOTIDE SEQUENCE [LARGE SCALE GENOMIC DNA]</scope>
    <source>
        <strain evidence="1 2">RO10H11247</strain>
    </source>
</reference>
<organism evidence="1 2">
    <name type="scientific">Puccinia sorghi</name>
    <dbReference type="NCBI Taxonomy" id="27349"/>
    <lineage>
        <taxon>Eukaryota</taxon>
        <taxon>Fungi</taxon>
        <taxon>Dikarya</taxon>
        <taxon>Basidiomycota</taxon>
        <taxon>Pucciniomycotina</taxon>
        <taxon>Pucciniomycetes</taxon>
        <taxon>Pucciniales</taxon>
        <taxon>Pucciniaceae</taxon>
        <taxon>Puccinia</taxon>
    </lineage>
</organism>
<dbReference type="AlphaFoldDB" id="A0A0L6UUG4"/>
<accession>A0A0L6UUG4</accession>
<comment type="caution">
    <text evidence="1">The sequence shown here is derived from an EMBL/GenBank/DDBJ whole genome shotgun (WGS) entry which is preliminary data.</text>
</comment>
<evidence type="ECO:0000313" key="1">
    <source>
        <dbReference type="EMBL" id="KNZ51867.1"/>
    </source>
</evidence>